<keyword evidence="4 7" id="KW-0863">Zinc-finger</keyword>
<dbReference type="SMART" id="SM00355">
    <property type="entry name" value="ZnF_C2H2"/>
    <property type="match status" value="4"/>
</dbReference>
<dbReference type="Pfam" id="PF00096">
    <property type="entry name" value="zf-C2H2"/>
    <property type="match status" value="4"/>
</dbReference>
<evidence type="ECO:0000256" key="1">
    <source>
        <dbReference type="ARBA" id="ARBA00004123"/>
    </source>
</evidence>
<dbReference type="GO" id="GO:0008270">
    <property type="term" value="F:zinc ion binding"/>
    <property type="evidence" value="ECO:0007669"/>
    <property type="project" value="UniProtKB-KW"/>
</dbReference>
<evidence type="ECO:0000259" key="9">
    <source>
        <dbReference type="PROSITE" id="PS50157"/>
    </source>
</evidence>
<dbReference type="STRING" id="1263082.A0A068RL18"/>
<dbReference type="AlphaFoldDB" id="A0A068RL18"/>
<dbReference type="FunFam" id="3.30.160.60:FF:000125">
    <property type="entry name" value="Putative zinc finger protein 143"/>
    <property type="match status" value="1"/>
</dbReference>
<evidence type="ECO:0000256" key="6">
    <source>
        <dbReference type="ARBA" id="ARBA00023242"/>
    </source>
</evidence>
<dbReference type="EMBL" id="CBTN010000008">
    <property type="protein sequence ID" value="CDH50868.1"/>
    <property type="molecule type" value="Genomic_DNA"/>
</dbReference>
<dbReference type="GO" id="GO:0000785">
    <property type="term" value="C:chromatin"/>
    <property type="evidence" value="ECO:0007669"/>
    <property type="project" value="TreeGrafter"/>
</dbReference>
<evidence type="ECO:0000256" key="5">
    <source>
        <dbReference type="ARBA" id="ARBA00022833"/>
    </source>
</evidence>
<proteinExistence type="predicted"/>
<keyword evidence="6" id="KW-0539">Nucleus</keyword>
<dbReference type="PROSITE" id="PS00028">
    <property type="entry name" value="ZINC_FINGER_C2H2_1"/>
    <property type="match status" value="4"/>
</dbReference>
<dbReference type="Gene3D" id="3.30.160.60">
    <property type="entry name" value="Classic Zinc Finger"/>
    <property type="match status" value="4"/>
</dbReference>
<dbReference type="PANTHER" id="PTHR14003">
    <property type="entry name" value="TRANSCRIPTIONAL REPRESSOR PROTEIN YY"/>
    <property type="match status" value="1"/>
</dbReference>
<accession>A0A068RL18</accession>
<keyword evidence="11" id="KW-1185">Reference proteome</keyword>
<gene>
    <name evidence="10" type="ORF">LCOR_02553.1</name>
</gene>
<evidence type="ECO:0000256" key="2">
    <source>
        <dbReference type="ARBA" id="ARBA00022723"/>
    </source>
</evidence>
<sequence length="292" mass="33373">MNIDLLAFVSLSPPIYQTSFIVTSSASLLFQALKSCEKKPTKKNSSLAMDILELINVESQQNANKQHRCEAPNCNKAFGRRSDLARHRRIHTNERPYVCHEDGCGKSFIQRSALKVHMRTHSGEKPHVCEHEGCGKCFSDSSSLARHRRIHTGRRPYKCRHEGCHKSFARKTVLTRHQKTAHNPVLLSKRTPLQWKPFEMPKQQQHQQETSPVDDMASIPSSPPQSPTDAQHHMFYPQPTQQPPTLVAPHACWPTSYHHQQPFPCHPMTTTLPSPPLDEQRRLSAFVPYARF</sequence>
<comment type="subcellular location">
    <subcellularLocation>
        <location evidence="1">Nucleus</location>
    </subcellularLocation>
</comment>
<name>A0A068RL18_9FUNG</name>
<keyword evidence="2" id="KW-0479">Metal-binding</keyword>
<dbReference type="GO" id="GO:0031519">
    <property type="term" value="C:PcG protein complex"/>
    <property type="evidence" value="ECO:0007669"/>
    <property type="project" value="TreeGrafter"/>
</dbReference>
<feature type="domain" description="C2H2-type" evidence="9">
    <location>
        <begin position="97"/>
        <end position="126"/>
    </location>
</feature>
<dbReference type="OrthoDB" id="654211at2759"/>
<dbReference type="FunFam" id="3.30.160.60:FF:000744">
    <property type="entry name" value="zinc finger E-box-binding homeobox 1"/>
    <property type="match status" value="1"/>
</dbReference>
<dbReference type="FunFam" id="3.30.160.60:FF:002343">
    <property type="entry name" value="Zinc finger protein 33A"/>
    <property type="match status" value="1"/>
</dbReference>
<reference evidence="10" key="1">
    <citation type="submission" date="2013-08" db="EMBL/GenBank/DDBJ databases">
        <title>Gene expansion shapes genome architecture in the human pathogen Lichtheimia corymbifera: an evolutionary genomics analysis in the ancient terrestrial Mucorales (Mucoromycotina).</title>
        <authorList>
            <person name="Schwartze V.U."/>
            <person name="Winter S."/>
            <person name="Shelest E."/>
            <person name="Marcet-Houben M."/>
            <person name="Horn F."/>
            <person name="Wehner S."/>
            <person name="Hoffmann K."/>
            <person name="Riege K."/>
            <person name="Sammeth M."/>
            <person name="Nowrousian M."/>
            <person name="Valiante V."/>
            <person name="Linde J."/>
            <person name="Jacobsen I.D."/>
            <person name="Marz M."/>
            <person name="Brakhage A.A."/>
            <person name="Gabaldon T."/>
            <person name="Bocker S."/>
            <person name="Voigt K."/>
        </authorList>
    </citation>
    <scope>NUCLEOTIDE SEQUENCE [LARGE SCALE GENOMIC DNA]</scope>
    <source>
        <strain evidence="10">FSU 9682</strain>
    </source>
</reference>
<feature type="domain" description="C2H2-type" evidence="9">
    <location>
        <begin position="157"/>
        <end position="182"/>
    </location>
</feature>
<dbReference type="GO" id="GO:0005667">
    <property type="term" value="C:transcription regulator complex"/>
    <property type="evidence" value="ECO:0007669"/>
    <property type="project" value="TreeGrafter"/>
</dbReference>
<evidence type="ECO:0000256" key="8">
    <source>
        <dbReference type="SAM" id="MobiDB-lite"/>
    </source>
</evidence>
<dbReference type="PROSITE" id="PS50157">
    <property type="entry name" value="ZINC_FINGER_C2H2_2"/>
    <property type="match status" value="4"/>
</dbReference>
<evidence type="ECO:0000313" key="10">
    <source>
        <dbReference type="EMBL" id="CDH50868.1"/>
    </source>
</evidence>
<dbReference type="GO" id="GO:0000981">
    <property type="term" value="F:DNA-binding transcription factor activity, RNA polymerase II-specific"/>
    <property type="evidence" value="ECO:0007669"/>
    <property type="project" value="TreeGrafter"/>
</dbReference>
<dbReference type="InterPro" id="IPR013087">
    <property type="entry name" value="Znf_C2H2_type"/>
</dbReference>
<evidence type="ECO:0000313" key="11">
    <source>
        <dbReference type="Proteomes" id="UP000027586"/>
    </source>
</evidence>
<dbReference type="InterPro" id="IPR036236">
    <property type="entry name" value="Znf_C2H2_sf"/>
</dbReference>
<dbReference type="GO" id="GO:0000978">
    <property type="term" value="F:RNA polymerase II cis-regulatory region sequence-specific DNA binding"/>
    <property type="evidence" value="ECO:0007669"/>
    <property type="project" value="TreeGrafter"/>
</dbReference>
<evidence type="ECO:0000256" key="3">
    <source>
        <dbReference type="ARBA" id="ARBA00022737"/>
    </source>
</evidence>
<dbReference type="Proteomes" id="UP000027586">
    <property type="component" value="Unassembled WGS sequence"/>
</dbReference>
<dbReference type="VEuPathDB" id="FungiDB:LCOR_02553.1"/>
<evidence type="ECO:0000256" key="4">
    <source>
        <dbReference type="ARBA" id="ARBA00022771"/>
    </source>
</evidence>
<feature type="domain" description="C2H2-type" evidence="9">
    <location>
        <begin position="67"/>
        <end position="96"/>
    </location>
</feature>
<dbReference type="PANTHER" id="PTHR14003:SF19">
    <property type="entry name" value="YY2 TRANSCRIPTION FACTOR"/>
    <property type="match status" value="1"/>
</dbReference>
<feature type="domain" description="C2H2-type" evidence="9">
    <location>
        <begin position="127"/>
        <end position="156"/>
    </location>
</feature>
<feature type="region of interest" description="Disordered" evidence="8">
    <location>
        <begin position="200"/>
        <end position="241"/>
    </location>
</feature>
<comment type="caution">
    <text evidence="10">The sequence shown here is derived from an EMBL/GenBank/DDBJ whole genome shotgun (WGS) entry which is preliminary data.</text>
</comment>
<evidence type="ECO:0000256" key="7">
    <source>
        <dbReference type="PROSITE-ProRule" id="PRU00042"/>
    </source>
</evidence>
<feature type="compositionally biased region" description="Polar residues" evidence="8">
    <location>
        <begin position="202"/>
        <end position="211"/>
    </location>
</feature>
<organism evidence="10 11">
    <name type="scientific">Lichtheimia corymbifera JMRC:FSU:9682</name>
    <dbReference type="NCBI Taxonomy" id="1263082"/>
    <lineage>
        <taxon>Eukaryota</taxon>
        <taxon>Fungi</taxon>
        <taxon>Fungi incertae sedis</taxon>
        <taxon>Mucoromycota</taxon>
        <taxon>Mucoromycotina</taxon>
        <taxon>Mucoromycetes</taxon>
        <taxon>Mucorales</taxon>
        <taxon>Lichtheimiaceae</taxon>
        <taxon>Lichtheimia</taxon>
    </lineage>
</organism>
<keyword evidence="5" id="KW-0862">Zinc</keyword>
<dbReference type="SUPFAM" id="SSF57667">
    <property type="entry name" value="beta-beta-alpha zinc fingers"/>
    <property type="match status" value="3"/>
</dbReference>
<keyword evidence="3" id="KW-0677">Repeat</keyword>
<protein>
    <submittedName>
        <fullName evidence="10">Zinc finger protein 32</fullName>
    </submittedName>
</protein>